<dbReference type="InterPro" id="IPR003170">
    <property type="entry name" value="MurB"/>
</dbReference>
<proteinExistence type="inferred from homology"/>
<evidence type="ECO:0000256" key="8">
    <source>
        <dbReference type="ARBA" id="ARBA00022630"/>
    </source>
</evidence>
<comment type="function">
    <text evidence="2">Cell wall formation.</text>
</comment>
<evidence type="ECO:0000256" key="12">
    <source>
        <dbReference type="ARBA" id="ARBA00022984"/>
    </source>
</evidence>
<dbReference type="EC" id="1.3.1.98" evidence="5"/>
<dbReference type="GO" id="GO:0008762">
    <property type="term" value="F:UDP-N-acetylmuramate dehydrogenase activity"/>
    <property type="evidence" value="ECO:0007669"/>
    <property type="project" value="UniProtKB-EC"/>
</dbReference>
<dbReference type="Pfam" id="PF01565">
    <property type="entry name" value="FAD_binding_4"/>
    <property type="match status" value="1"/>
</dbReference>
<evidence type="ECO:0000256" key="3">
    <source>
        <dbReference type="ARBA" id="ARBA00004496"/>
    </source>
</evidence>
<feature type="domain" description="FAD-binding PCMH-type" evidence="17">
    <location>
        <begin position="18"/>
        <end position="182"/>
    </location>
</feature>
<evidence type="ECO:0000256" key="13">
    <source>
        <dbReference type="ARBA" id="ARBA00023002"/>
    </source>
</evidence>
<organism evidence="18">
    <name type="scientific">marine sediment metagenome</name>
    <dbReference type="NCBI Taxonomy" id="412755"/>
    <lineage>
        <taxon>unclassified sequences</taxon>
        <taxon>metagenomes</taxon>
        <taxon>ecological metagenomes</taxon>
    </lineage>
</organism>
<dbReference type="PANTHER" id="PTHR21071">
    <property type="entry name" value="UDP-N-ACETYLENOLPYRUVOYLGLUCOSAMINE REDUCTASE"/>
    <property type="match status" value="1"/>
</dbReference>
<comment type="cofactor">
    <cofactor evidence="1">
        <name>FAD</name>
        <dbReference type="ChEBI" id="CHEBI:57692"/>
    </cofactor>
</comment>
<dbReference type="GO" id="GO:0005829">
    <property type="term" value="C:cytosol"/>
    <property type="evidence" value="ECO:0007669"/>
    <property type="project" value="TreeGrafter"/>
</dbReference>
<dbReference type="EMBL" id="LAZR01028843">
    <property type="protein sequence ID" value="KKL61369.1"/>
    <property type="molecule type" value="Genomic_DNA"/>
</dbReference>
<dbReference type="PANTHER" id="PTHR21071:SF4">
    <property type="entry name" value="UDP-N-ACETYLENOLPYRUVOYLGLUCOSAMINE REDUCTASE"/>
    <property type="match status" value="1"/>
</dbReference>
<dbReference type="AlphaFoldDB" id="A0A0F9DIA7"/>
<dbReference type="Gene3D" id="3.30.43.10">
    <property type="entry name" value="Uridine Diphospho-n-acetylenolpyruvylglucosamine Reductase, domain 2"/>
    <property type="match status" value="1"/>
</dbReference>
<dbReference type="InterPro" id="IPR036318">
    <property type="entry name" value="FAD-bd_PCMH-like_sf"/>
</dbReference>
<keyword evidence="8" id="KW-0285">Flavoprotein</keyword>
<evidence type="ECO:0000259" key="17">
    <source>
        <dbReference type="PROSITE" id="PS51387"/>
    </source>
</evidence>
<evidence type="ECO:0000256" key="11">
    <source>
        <dbReference type="ARBA" id="ARBA00022960"/>
    </source>
</evidence>
<evidence type="ECO:0000256" key="9">
    <source>
        <dbReference type="ARBA" id="ARBA00022827"/>
    </source>
</evidence>
<comment type="pathway">
    <text evidence="4">Cell wall biogenesis; peptidoglycan biosynthesis.</text>
</comment>
<keyword evidence="13" id="KW-0560">Oxidoreductase</keyword>
<dbReference type="InterPro" id="IPR016169">
    <property type="entry name" value="FAD-bd_PCMH_sub2"/>
</dbReference>
<dbReference type="HAMAP" id="MF_00037">
    <property type="entry name" value="MurB"/>
    <property type="match status" value="1"/>
</dbReference>
<keyword evidence="6" id="KW-0963">Cytoplasm</keyword>
<dbReference type="GO" id="GO:0008360">
    <property type="term" value="P:regulation of cell shape"/>
    <property type="evidence" value="ECO:0007669"/>
    <property type="project" value="UniProtKB-KW"/>
</dbReference>
<dbReference type="Pfam" id="PF02873">
    <property type="entry name" value="MurB_C"/>
    <property type="match status" value="1"/>
</dbReference>
<dbReference type="Gene3D" id="3.30.465.10">
    <property type="match status" value="1"/>
</dbReference>
<dbReference type="UniPathway" id="UPA00219"/>
<dbReference type="GO" id="GO:0071555">
    <property type="term" value="P:cell wall organization"/>
    <property type="evidence" value="ECO:0007669"/>
    <property type="project" value="UniProtKB-KW"/>
</dbReference>
<evidence type="ECO:0000256" key="5">
    <source>
        <dbReference type="ARBA" id="ARBA00012518"/>
    </source>
</evidence>
<dbReference type="NCBIfam" id="TIGR00179">
    <property type="entry name" value="murB"/>
    <property type="match status" value="1"/>
</dbReference>
<dbReference type="InterPro" id="IPR016167">
    <property type="entry name" value="FAD-bd_PCMH_sub1"/>
</dbReference>
<dbReference type="GO" id="GO:0071949">
    <property type="term" value="F:FAD binding"/>
    <property type="evidence" value="ECO:0007669"/>
    <property type="project" value="InterPro"/>
</dbReference>
<keyword evidence="15" id="KW-0961">Cell wall biogenesis/degradation</keyword>
<gene>
    <name evidence="18" type="ORF">LCGC14_2196020</name>
</gene>
<keyword evidence="12" id="KW-0573">Peptidoglycan synthesis</keyword>
<evidence type="ECO:0000256" key="6">
    <source>
        <dbReference type="ARBA" id="ARBA00022490"/>
    </source>
</evidence>
<evidence type="ECO:0000256" key="4">
    <source>
        <dbReference type="ARBA" id="ARBA00004752"/>
    </source>
</evidence>
<dbReference type="Gene3D" id="3.90.78.10">
    <property type="entry name" value="UDP-N-acetylenolpyruvoylglucosamine reductase, C-terminal domain"/>
    <property type="match status" value="1"/>
</dbReference>
<keyword evidence="10" id="KW-0521">NADP</keyword>
<dbReference type="SUPFAM" id="SSF56176">
    <property type="entry name" value="FAD-binding/transporter-associated domain-like"/>
    <property type="match status" value="1"/>
</dbReference>
<dbReference type="GO" id="GO:0009252">
    <property type="term" value="P:peptidoglycan biosynthetic process"/>
    <property type="evidence" value="ECO:0007669"/>
    <property type="project" value="UniProtKB-UniPathway"/>
</dbReference>
<keyword evidence="7" id="KW-0132">Cell division</keyword>
<dbReference type="GO" id="GO:0051301">
    <property type="term" value="P:cell division"/>
    <property type="evidence" value="ECO:0007669"/>
    <property type="project" value="UniProtKB-KW"/>
</dbReference>
<name>A0A0F9DIA7_9ZZZZ</name>
<evidence type="ECO:0000256" key="7">
    <source>
        <dbReference type="ARBA" id="ARBA00022618"/>
    </source>
</evidence>
<evidence type="ECO:0000256" key="2">
    <source>
        <dbReference type="ARBA" id="ARBA00003921"/>
    </source>
</evidence>
<dbReference type="SUPFAM" id="SSF56194">
    <property type="entry name" value="Uridine diphospho-N-Acetylenolpyruvylglucosamine reductase, MurB, C-terminal domain"/>
    <property type="match status" value="1"/>
</dbReference>
<dbReference type="InterPro" id="IPR011601">
    <property type="entry name" value="MurB_C"/>
</dbReference>
<keyword evidence="11" id="KW-0133">Cell shape</keyword>
<evidence type="ECO:0000256" key="1">
    <source>
        <dbReference type="ARBA" id="ARBA00001974"/>
    </source>
</evidence>
<dbReference type="PROSITE" id="PS51387">
    <property type="entry name" value="FAD_PCMH"/>
    <property type="match status" value="1"/>
</dbReference>
<accession>A0A0F9DIA7</accession>
<dbReference type="InterPro" id="IPR016166">
    <property type="entry name" value="FAD-bd_PCMH"/>
</dbReference>
<keyword evidence="9" id="KW-0274">FAD</keyword>
<reference evidence="18" key="1">
    <citation type="journal article" date="2015" name="Nature">
        <title>Complex archaea that bridge the gap between prokaryotes and eukaryotes.</title>
        <authorList>
            <person name="Spang A."/>
            <person name="Saw J.H."/>
            <person name="Jorgensen S.L."/>
            <person name="Zaremba-Niedzwiedzka K."/>
            <person name="Martijn J."/>
            <person name="Lind A.E."/>
            <person name="van Eijk R."/>
            <person name="Schleper C."/>
            <person name="Guy L."/>
            <person name="Ettema T.J."/>
        </authorList>
    </citation>
    <scope>NUCLEOTIDE SEQUENCE</scope>
</reference>
<comment type="catalytic activity">
    <reaction evidence="16">
        <text>UDP-N-acetyl-alpha-D-muramate + NADP(+) = UDP-N-acetyl-3-O-(1-carboxyvinyl)-alpha-D-glucosamine + NADPH + H(+)</text>
        <dbReference type="Rhea" id="RHEA:12248"/>
        <dbReference type="ChEBI" id="CHEBI:15378"/>
        <dbReference type="ChEBI" id="CHEBI:57783"/>
        <dbReference type="ChEBI" id="CHEBI:58349"/>
        <dbReference type="ChEBI" id="CHEBI:68483"/>
        <dbReference type="ChEBI" id="CHEBI:70757"/>
        <dbReference type="EC" id="1.3.1.98"/>
    </reaction>
</comment>
<evidence type="ECO:0000256" key="14">
    <source>
        <dbReference type="ARBA" id="ARBA00023306"/>
    </source>
</evidence>
<comment type="subcellular location">
    <subcellularLocation>
        <location evidence="3">Cytoplasm</location>
    </subcellularLocation>
</comment>
<dbReference type="InterPro" id="IPR036635">
    <property type="entry name" value="MurB_C_sf"/>
</dbReference>
<sequence>MALRIRRNVSTAPLSTFKIGGTAEYYVTAQDSNTIVAALQWAKERSLTHHIIAGGSNVVFPDRLLRGLLIHITGGGIHRTGQHHFIVDAGTPLEKLIAVSIADGLARLETLTDIPGTVGGAIVGNAGAYGHSISESVDHVLIWDTGQTRELTNGACNFKYRESVFKSRPYIILRTTFVLKPGNAKQLKKRSREIRAVRRKKYDQTRNCPGSFFKNILIKNVSKRALAQIDSARIINGKIPTGYLLDSVGARNLRRGGIRVTDFHANIIENTGTGTAHDVRKLTGELKRRVKDKFGIVLEEEVRFL</sequence>
<evidence type="ECO:0000256" key="15">
    <source>
        <dbReference type="ARBA" id="ARBA00023316"/>
    </source>
</evidence>
<keyword evidence="14" id="KW-0131">Cell cycle</keyword>
<evidence type="ECO:0000256" key="16">
    <source>
        <dbReference type="ARBA" id="ARBA00048914"/>
    </source>
</evidence>
<comment type="caution">
    <text evidence="18">The sequence shown here is derived from an EMBL/GenBank/DDBJ whole genome shotgun (WGS) entry which is preliminary data.</text>
</comment>
<evidence type="ECO:0000256" key="10">
    <source>
        <dbReference type="ARBA" id="ARBA00022857"/>
    </source>
</evidence>
<dbReference type="InterPro" id="IPR006094">
    <property type="entry name" value="Oxid_FAD_bind_N"/>
</dbReference>
<evidence type="ECO:0000313" key="18">
    <source>
        <dbReference type="EMBL" id="KKL61369.1"/>
    </source>
</evidence>
<protein>
    <recommendedName>
        <fullName evidence="5">UDP-N-acetylmuramate dehydrogenase</fullName>
        <ecNumber evidence="5">1.3.1.98</ecNumber>
    </recommendedName>
</protein>